<evidence type="ECO:0008006" key="2">
    <source>
        <dbReference type="Google" id="ProtNLM"/>
    </source>
</evidence>
<accession>A0A644YSU8</accession>
<proteinExistence type="predicted"/>
<dbReference type="AlphaFoldDB" id="A0A644YSU8"/>
<dbReference type="PROSITE" id="PS51257">
    <property type="entry name" value="PROKAR_LIPOPROTEIN"/>
    <property type="match status" value="1"/>
</dbReference>
<dbReference type="EMBL" id="VSSQ01006062">
    <property type="protein sequence ID" value="MPM31399.1"/>
    <property type="molecule type" value="Genomic_DNA"/>
</dbReference>
<organism evidence="1">
    <name type="scientific">bioreactor metagenome</name>
    <dbReference type="NCBI Taxonomy" id="1076179"/>
    <lineage>
        <taxon>unclassified sequences</taxon>
        <taxon>metagenomes</taxon>
        <taxon>ecological metagenomes</taxon>
    </lineage>
</organism>
<sequence length="254" mass="28051">MIMKRQQKMIVSPKTWLAAAAGLAIAVSLTACAGPSALDVVGRQSITSFEKVMDTIPDRVKADEENVGWALTAPDDSARFIWSEDYSKAPLHDVMLELKAQPFLDAGLDPEKLPESYAFYEGDTLNGATEKLLMVGKKLGSDTPSYQGAATPLAAYEQIVDQYRDHINYHTSLDHFGVMLGDGNMFEWAKDMKTNGTDKSVQDKDIVFVLNPEPLVAAGVDPEKVEGWAYAQVTVELDGKMQEVWKFLKPFDLK</sequence>
<comment type="caution">
    <text evidence="1">The sequence shown here is derived from an EMBL/GenBank/DDBJ whole genome shotgun (WGS) entry which is preliminary data.</text>
</comment>
<reference evidence="1" key="1">
    <citation type="submission" date="2019-08" db="EMBL/GenBank/DDBJ databases">
        <authorList>
            <person name="Kucharzyk K."/>
            <person name="Murdoch R.W."/>
            <person name="Higgins S."/>
            <person name="Loffler F."/>
        </authorList>
    </citation>
    <scope>NUCLEOTIDE SEQUENCE</scope>
</reference>
<evidence type="ECO:0000313" key="1">
    <source>
        <dbReference type="EMBL" id="MPM31399.1"/>
    </source>
</evidence>
<name>A0A644YSU8_9ZZZZ</name>
<protein>
    <recommendedName>
        <fullName evidence="2">Lipoprotein</fullName>
    </recommendedName>
</protein>
<gene>
    <name evidence="1" type="ORF">SDC9_77954</name>
</gene>